<evidence type="ECO:0000259" key="5">
    <source>
        <dbReference type="Pfam" id="PF08531"/>
    </source>
</evidence>
<organism evidence="8 9">
    <name type="scientific">Shouchella clausii</name>
    <name type="common">Alkalihalobacillus clausii</name>
    <dbReference type="NCBI Taxonomy" id="79880"/>
    <lineage>
        <taxon>Bacteria</taxon>
        <taxon>Bacillati</taxon>
        <taxon>Bacillota</taxon>
        <taxon>Bacilli</taxon>
        <taxon>Bacillales</taxon>
        <taxon>Bacillaceae</taxon>
        <taxon>Shouchella</taxon>
    </lineage>
</organism>
<dbReference type="Pfam" id="PF05592">
    <property type="entry name" value="Bac_rhamnosid"/>
    <property type="match status" value="1"/>
</dbReference>
<dbReference type="Gene3D" id="1.50.10.10">
    <property type="match status" value="1"/>
</dbReference>
<proteinExistence type="predicted"/>
<evidence type="ECO:0000256" key="3">
    <source>
        <dbReference type="ARBA" id="ARBA00022801"/>
    </source>
</evidence>
<evidence type="ECO:0000256" key="2">
    <source>
        <dbReference type="ARBA" id="ARBA00012652"/>
    </source>
</evidence>
<gene>
    <name evidence="8" type="ORF">CHH72_09725</name>
</gene>
<dbReference type="PANTHER" id="PTHR33307">
    <property type="entry name" value="ALPHA-RHAMNOSIDASE (EUROFUNG)"/>
    <property type="match status" value="1"/>
</dbReference>
<dbReference type="AlphaFoldDB" id="A0A268P0C8"/>
<dbReference type="Pfam" id="PF17390">
    <property type="entry name" value="Bac_rhamnosid_C"/>
    <property type="match status" value="1"/>
</dbReference>
<dbReference type="Proteomes" id="UP000216207">
    <property type="component" value="Unassembled WGS sequence"/>
</dbReference>
<dbReference type="Pfam" id="PF17389">
    <property type="entry name" value="Bac_rhamnosid6H"/>
    <property type="match status" value="1"/>
</dbReference>
<dbReference type="InterPro" id="IPR008928">
    <property type="entry name" value="6-hairpin_glycosidase_sf"/>
</dbReference>
<dbReference type="GO" id="GO:0005975">
    <property type="term" value="P:carbohydrate metabolic process"/>
    <property type="evidence" value="ECO:0007669"/>
    <property type="project" value="InterPro"/>
</dbReference>
<evidence type="ECO:0000259" key="7">
    <source>
        <dbReference type="Pfam" id="PF17390"/>
    </source>
</evidence>
<evidence type="ECO:0000313" key="8">
    <source>
        <dbReference type="EMBL" id="PAE89111.1"/>
    </source>
</evidence>
<protein>
    <recommendedName>
        <fullName evidence="2">alpha-L-rhamnosidase</fullName>
        <ecNumber evidence="2">3.2.1.40</ecNumber>
    </recommendedName>
</protein>
<dbReference type="Pfam" id="PF25788">
    <property type="entry name" value="Ig_Rha78A_N"/>
    <property type="match status" value="1"/>
</dbReference>
<feature type="domain" description="Alpha-L-rhamnosidase concanavalin-like" evidence="4">
    <location>
        <begin position="306"/>
        <end position="406"/>
    </location>
</feature>
<sequence length="880" mass="100601">MIAVKEMRCEDRLNPIGLDRQSPQFSWITKSDRPDYEQTRYEIQVSMDAEGKEAIWSKRVFSSQSLAVRYEGPPLESYKRYYWRVRVWAGEEKSDWSGASFFEMGILEATEWKGDWITSAANSDANTFACARQFQAKKPITKAILYATSLGLYELMLNGQRVGHYALTPGWTNYHDRIQYQAYDVSFHLKETNELRALVGEGWYSGYLGWKGEKNTYGNTNALLLQLRIVYEDGSVDWIYTDESWQELATPIQMSDLYNGETYDGRIQFEQIGDMRIFSYPKAHLVAQENEPVAVIEQIRPKRLFRTPKQELVLDMGQNMVGVIEFKVRGKEGQKLQLIHGEVLDHEGNFYRANLRAAEQTVSYICSGEGEAVYRPHFTFQGFQFVKLVGFSEDVSIDDFTGLVMHSDMEQTGDFHTSDSSINQLQHNILWGQKGNFVDVPTDCPQRNERLGWTGDAQIFIRTANFNMGTKRFFQKWLRDLAYNQSGDGSVPFVVPDILNGEFSGNKGRTCAAWGDAAVICPWTLYWSFGDEQVLYEQYESMKAWVDYIRSTSEDGLLWQNEFQLGDWLALDSEENSYYGATDNDLVASAYYAYSTKLLAKTARVIGKVDDYHQYKALFKQIKQAYQKAYMTAPDRLYSDTQTAYVLTLHFGLAEETQRQGLAARLVELIRQNGTHLTTGFVGTPYLCHALSDNGYTDVAYELLFQRTYPSWLYQVDRGATTMWEHWDSIKEDGSFWSTDMNSFNHYAYGSIGDWMYQHIIGLDAVQAGYKTAIIAPKPTEKLTYATGTLKTPYGKLASEWHLQGETLTIKGTVPENTSAYICLPAVANQEDMNALNIHPASIAPEEAETVFRHMREDSVLIKQGSGPFSYTYQARMAKQ</sequence>
<dbReference type="SUPFAM" id="SSF48208">
    <property type="entry name" value="Six-hairpin glycosidases"/>
    <property type="match status" value="1"/>
</dbReference>
<dbReference type="Pfam" id="PF08531">
    <property type="entry name" value="Bac_rhamnosid_N"/>
    <property type="match status" value="1"/>
</dbReference>
<accession>A0A268P0C8</accession>
<dbReference type="PIRSF" id="PIRSF010631">
    <property type="entry name" value="A-rhamnsds"/>
    <property type="match status" value="1"/>
</dbReference>
<dbReference type="EMBL" id="NPCC01000011">
    <property type="protein sequence ID" value="PAE89111.1"/>
    <property type="molecule type" value="Genomic_DNA"/>
</dbReference>
<dbReference type="Gene3D" id="2.60.420.10">
    <property type="entry name" value="Maltose phosphorylase, domain 3"/>
    <property type="match status" value="1"/>
</dbReference>
<dbReference type="GO" id="GO:0030596">
    <property type="term" value="F:alpha-L-rhamnosidase activity"/>
    <property type="evidence" value="ECO:0007669"/>
    <property type="project" value="UniProtKB-EC"/>
</dbReference>
<feature type="domain" description="Alpha-L-rhamnosidase six-hairpin glycosidase" evidence="6">
    <location>
        <begin position="410"/>
        <end position="760"/>
    </location>
</feature>
<comment type="caution">
    <text evidence="8">The sequence shown here is derived from an EMBL/GenBank/DDBJ whole genome shotgun (WGS) entry which is preliminary data.</text>
</comment>
<dbReference type="InterPro" id="IPR035396">
    <property type="entry name" value="Bac_rhamnosid6H"/>
</dbReference>
<comment type="catalytic activity">
    <reaction evidence="1">
        <text>Hydrolysis of terminal non-reducing alpha-L-rhamnose residues in alpha-L-rhamnosides.</text>
        <dbReference type="EC" id="3.2.1.40"/>
    </reaction>
</comment>
<evidence type="ECO:0000259" key="4">
    <source>
        <dbReference type="Pfam" id="PF05592"/>
    </source>
</evidence>
<dbReference type="PANTHER" id="PTHR33307:SF6">
    <property type="entry name" value="ALPHA-RHAMNOSIDASE (EUROFUNG)-RELATED"/>
    <property type="match status" value="1"/>
</dbReference>
<dbReference type="InterPro" id="IPR013783">
    <property type="entry name" value="Ig-like_fold"/>
</dbReference>
<dbReference type="InterPro" id="IPR016007">
    <property type="entry name" value="Alpha_rhamnosid"/>
</dbReference>
<evidence type="ECO:0000313" key="9">
    <source>
        <dbReference type="Proteomes" id="UP000216207"/>
    </source>
</evidence>
<name>A0A268P0C8_SHOCL</name>
<dbReference type="InterPro" id="IPR008902">
    <property type="entry name" value="Rhamnosid_concanavalin"/>
</dbReference>
<feature type="domain" description="Alpha-L-rhamnosidase C-terminal" evidence="7">
    <location>
        <begin position="762"/>
        <end position="832"/>
    </location>
</feature>
<dbReference type="Gene3D" id="2.60.120.260">
    <property type="entry name" value="Galactose-binding domain-like"/>
    <property type="match status" value="2"/>
</dbReference>
<feature type="domain" description="Bacterial alpha-L-rhamnosidase N-terminal" evidence="5">
    <location>
        <begin position="138"/>
        <end position="296"/>
    </location>
</feature>
<keyword evidence="3" id="KW-0378">Hydrolase</keyword>
<reference evidence="8 9" key="1">
    <citation type="submission" date="2017-07" db="EMBL/GenBank/DDBJ databases">
        <title>Isolation and whole genome analysis of endospore-forming bacteria from heroin.</title>
        <authorList>
            <person name="Kalinowski J."/>
            <person name="Ahrens B."/>
            <person name="Al-Dilaimi A."/>
            <person name="Winkler A."/>
            <person name="Wibberg D."/>
            <person name="Schleenbecker U."/>
            <person name="Ruckert C."/>
            <person name="Wolfel R."/>
            <person name="Grass G."/>
        </authorList>
    </citation>
    <scope>NUCLEOTIDE SEQUENCE [LARGE SCALE GENOMIC DNA]</scope>
    <source>
        <strain evidence="8 9">7539</strain>
    </source>
</reference>
<evidence type="ECO:0000256" key="1">
    <source>
        <dbReference type="ARBA" id="ARBA00001445"/>
    </source>
</evidence>
<dbReference type="InterPro" id="IPR012341">
    <property type="entry name" value="6hp_glycosidase-like_sf"/>
</dbReference>
<dbReference type="RefSeq" id="WP_095326507.1">
    <property type="nucleotide sequence ID" value="NZ_NPCC01000011.1"/>
</dbReference>
<dbReference type="InterPro" id="IPR035398">
    <property type="entry name" value="Bac_rhamnosid_C"/>
</dbReference>
<dbReference type="Gene3D" id="2.60.40.10">
    <property type="entry name" value="Immunoglobulins"/>
    <property type="match status" value="1"/>
</dbReference>
<dbReference type="EC" id="3.2.1.40" evidence="2"/>
<dbReference type="InterPro" id="IPR013737">
    <property type="entry name" value="Bac_rhamnosid_N"/>
</dbReference>
<evidence type="ECO:0000259" key="6">
    <source>
        <dbReference type="Pfam" id="PF17389"/>
    </source>
</evidence>